<dbReference type="KEGG" id="ccan:109689773"/>
<evidence type="ECO:0000313" key="3">
    <source>
        <dbReference type="Ensembl" id="ENSCCNP00000032085.1"/>
    </source>
</evidence>
<accession>A0A250Y141</accession>
<evidence type="ECO:0000313" key="2">
    <source>
        <dbReference type="EMBL" id="JAV37320.1"/>
    </source>
</evidence>
<feature type="compositionally biased region" description="Polar residues" evidence="1">
    <location>
        <begin position="192"/>
        <end position="209"/>
    </location>
</feature>
<feature type="region of interest" description="Disordered" evidence="1">
    <location>
        <begin position="175"/>
        <end position="209"/>
    </location>
</feature>
<proteinExistence type="predicted"/>
<dbReference type="AlphaFoldDB" id="A0A250Y141"/>
<dbReference type="OrthoDB" id="329227at2759"/>
<protein>
    <submittedName>
        <fullName evidence="2 5">Proline-rich protein 33-like</fullName>
    </submittedName>
</protein>
<sequence length="454" mass="48140">MLISGTSIPLMAGGLGTKGPPGPPPPLLPKPGKDNLRLQKLLRKAAQKKMAGAAPAPPGAFRTSLSPVSEASHDLETAAPRATEVPCSAKAPCVAAPLPCSLPTPVIHHVASPLQRSTFSFSLTQRRALAAHFKVPSSLEALDSEPVRAPSGFAPVSVPAARSTHITQVHIQLAPSPHAGTPEPPRMALPGSPSNQDGDTSPRTPSTQPLIPVVHIRPLPTGAQVASPGPEETPKARLLPSFQTSVSKEAGIRVVVPIAPTYRSPRPSPYSPAPMVPETERLEEPLRAGPASEVERVSSSLGSSLPAPPLGSHTCPAPKVAPKPQVSGWTRLKKQLMEEAEQPPFPGPELSLEPTQTEGSTLARPQPPASRASRMWNAVLHRMSVAESHDCPVGRRDGEHPLASLGRLPFLYRPRFNARKLQEAARPPPTLHSILELSPQPKNFNRTAAGWRLQ</sequence>
<evidence type="ECO:0000256" key="1">
    <source>
        <dbReference type="SAM" id="MobiDB-lite"/>
    </source>
</evidence>
<dbReference type="PANTHER" id="PTHR38004:SF1">
    <property type="entry name" value="PROLINE-RICH PROTEIN 33"/>
    <property type="match status" value="1"/>
</dbReference>
<feature type="compositionally biased region" description="Pro residues" evidence="1">
    <location>
        <begin position="20"/>
        <end position="29"/>
    </location>
</feature>
<gene>
    <name evidence="3 5" type="primary">LOC109689773</name>
</gene>
<evidence type="ECO:0000313" key="4">
    <source>
        <dbReference type="Proteomes" id="UP001732720"/>
    </source>
</evidence>
<dbReference type="CTD" id="102724536"/>
<name>A0A250Y141_CASCN</name>
<feature type="region of interest" description="Disordered" evidence="1">
    <location>
        <begin position="339"/>
        <end position="369"/>
    </location>
</feature>
<dbReference type="EMBL" id="GFFV01002625">
    <property type="protein sequence ID" value="JAV37320.1"/>
    <property type="molecule type" value="Transcribed_RNA"/>
</dbReference>
<dbReference type="RefSeq" id="XP_020024353.1">
    <property type="nucleotide sequence ID" value="XM_020168764.1"/>
</dbReference>
<dbReference type="Proteomes" id="UP001732720">
    <property type="component" value="Chromosome 1"/>
</dbReference>
<feature type="region of interest" description="Disordered" evidence="1">
    <location>
        <begin position="300"/>
        <end position="324"/>
    </location>
</feature>
<feature type="region of interest" description="Disordered" evidence="1">
    <location>
        <begin position="11"/>
        <end position="73"/>
    </location>
</feature>
<evidence type="ECO:0000313" key="5">
    <source>
        <dbReference type="RefSeq" id="XP_020024353.1"/>
    </source>
</evidence>
<reference evidence="5" key="3">
    <citation type="submission" date="2025-04" db="UniProtKB">
        <authorList>
            <consortium name="RefSeq"/>
        </authorList>
    </citation>
    <scope>IDENTIFICATION</scope>
    <source>
        <tissue evidence="5">Leukocyte</tissue>
    </source>
</reference>
<dbReference type="PANTHER" id="PTHR38004">
    <property type="entry name" value="PROLINE-RICH PROTEIN 33"/>
    <property type="match status" value="1"/>
</dbReference>
<reference evidence="2" key="1">
    <citation type="journal article" date="2017" name="G3 (Bethesda)">
        <title>De Novo Genome and Transcriptome Assembly of the Canadian Beaver (Castor canadensis).</title>
        <authorList>
            <person name="Lok S."/>
            <person name="Paton T.A."/>
            <person name="Wang Z."/>
            <person name="Kaur G."/>
            <person name="Walker S."/>
            <person name="Yuen R.K."/>
            <person name="Sung W.W."/>
            <person name="Whitney J."/>
            <person name="Buchanan J.A."/>
            <person name="Trost B."/>
            <person name="Singh N."/>
            <person name="Apresto B."/>
            <person name="Chen N."/>
            <person name="Coole M."/>
            <person name="Dawson T.J."/>
            <person name="Ho K.Y."/>
            <person name="Hu Z."/>
            <person name="Pullenayegum S."/>
            <person name="Samler K."/>
            <person name="Shipstone A."/>
            <person name="Tsoi F."/>
            <person name="Wang T."/>
            <person name="Pereira S.L."/>
            <person name="Rostami P."/>
            <person name="Ryan C.A."/>
            <person name="Tong A.H."/>
            <person name="Ng K."/>
            <person name="Sundaravadanam Y."/>
            <person name="Simpson J.T."/>
            <person name="Lim B.K."/>
            <person name="Engstrom M.D."/>
            <person name="Dutton C.J."/>
            <person name="Kerr K.C."/>
            <person name="Franke M."/>
            <person name="Rapley W."/>
            <person name="Wintle R.F."/>
            <person name="Scherer S.W."/>
        </authorList>
    </citation>
    <scope>NUCLEOTIDE SEQUENCE</scope>
    <source>
        <strain evidence="2">ROM106880</strain>
        <tissue evidence="2">Muscle</tissue>
    </source>
</reference>
<organism evidence="2">
    <name type="scientific">Castor canadensis</name>
    <name type="common">American beaver</name>
    <dbReference type="NCBI Taxonomy" id="51338"/>
    <lineage>
        <taxon>Eukaryota</taxon>
        <taxon>Metazoa</taxon>
        <taxon>Chordata</taxon>
        <taxon>Craniata</taxon>
        <taxon>Vertebrata</taxon>
        <taxon>Euteleostomi</taxon>
        <taxon>Mammalia</taxon>
        <taxon>Eutheria</taxon>
        <taxon>Euarchontoglires</taxon>
        <taxon>Glires</taxon>
        <taxon>Rodentia</taxon>
        <taxon>Castorimorpha</taxon>
        <taxon>Castoridae</taxon>
        <taxon>Castor</taxon>
    </lineage>
</organism>
<dbReference type="InterPro" id="IPR028004">
    <property type="entry name" value="DUF4643"/>
</dbReference>
<keyword evidence="4" id="KW-1185">Reference proteome</keyword>
<dbReference type="Ensembl" id="ENSCCNT00000040307.1">
    <property type="protein sequence ID" value="ENSCCNP00000032085.1"/>
    <property type="gene ID" value="ENSCCNG00000030483.1"/>
</dbReference>
<reference evidence="3" key="2">
    <citation type="submission" date="2023-09" db="UniProtKB">
        <authorList>
            <consortium name="Ensembl"/>
        </authorList>
    </citation>
    <scope>IDENTIFICATION</scope>
</reference>
<dbReference type="Pfam" id="PF15485">
    <property type="entry name" value="DUF4643"/>
    <property type="match status" value="1"/>
</dbReference>